<protein>
    <submittedName>
        <fullName evidence="1">Uncharacterized protein</fullName>
    </submittedName>
</protein>
<dbReference type="Proteomes" id="UP001521222">
    <property type="component" value="Unassembled WGS sequence"/>
</dbReference>
<gene>
    <name evidence="1" type="ORF">SLS59_001839</name>
</gene>
<accession>A0ABR3RW35</accession>
<organism evidence="1 2">
    <name type="scientific">Nothophoma quercina</name>
    <dbReference type="NCBI Taxonomy" id="749835"/>
    <lineage>
        <taxon>Eukaryota</taxon>
        <taxon>Fungi</taxon>
        <taxon>Dikarya</taxon>
        <taxon>Ascomycota</taxon>
        <taxon>Pezizomycotina</taxon>
        <taxon>Dothideomycetes</taxon>
        <taxon>Pleosporomycetidae</taxon>
        <taxon>Pleosporales</taxon>
        <taxon>Pleosporineae</taxon>
        <taxon>Didymellaceae</taxon>
        <taxon>Nothophoma</taxon>
    </lineage>
</organism>
<dbReference type="SUPFAM" id="SSF53474">
    <property type="entry name" value="alpha/beta-Hydrolases"/>
    <property type="match status" value="1"/>
</dbReference>
<reference evidence="1 2" key="1">
    <citation type="submission" date="2024-02" db="EMBL/GenBank/DDBJ databases">
        <title>De novo assembly and annotation of 12 fungi associated with fruit tree decline syndrome in Ontario, Canada.</title>
        <authorList>
            <person name="Sulman M."/>
            <person name="Ellouze W."/>
            <person name="Ilyukhin E."/>
        </authorList>
    </citation>
    <scope>NUCLEOTIDE SEQUENCE [LARGE SCALE GENOMIC DNA]</scope>
    <source>
        <strain evidence="1 2">M97-236</strain>
    </source>
</reference>
<keyword evidence="2" id="KW-1185">Reference proteome</keyword>
<dbReference type="Gene3D" id="3.40.50.1820">
    <property type="entry name" value="alpha/beta hydrolase"/>
    <property type="match status" value="1"/>
</dbReference>
<dbReference type="EMBL" id="JAKIXB020000005">
    <property type="protein sequence ID" value="KAL1608649.1"/>
    <property type="molecule type" value="Genomic_DNA"/>
</dbReference>
<evidence type="ECO:0000313" key="1">
    <source>
        <dbReference type="EMBL" id="KAL1608649.1"/>
    </source>
</evidence>
<sequence length="122" mass="13804">MSLQSDLTIDASKFDRKLADKQTEEFNEKLIKIWADGPRWYELVFELSLPPQVGAQEYRKLRWEGKTPLPKPVVLSEGINGTIPSREAGREIPYRVFKPAGGVSKGIHLHIHGGGWVLQSEH</sequence>
<comment type="caution">
    <text evidence="1">The sequence shown here is derived from an EMBL/GenBank/DDBJ whole genome shotgun (WGS) entry which is preliminary data.</text>
</comment>
<proteinExistence type="predicted"/>
<name>A0ABR3RW35_9PLEO</name>
<dbReference type="InterPro" id="IPR029058">
    <property type="entry name" value="AB_hydrolase_fold"/>
</dbReference>
<evidence type="ECO:0000313" key="2">
    <source>
        <dbReference type="Proteomes" id="UP001521222"/>
    </source>
</evidence>